<dbReference type="Proteomes" id="UP000694521">
    <property type="component" value="Unplaced"/>
</dbReference>
<keyword evidence="3" id="KW-1185">Reference proteome</keyword>
<dbReference type="OrthoDB" id="9451766at2759"/>
<dbReference type="Pfam" id="PF15713">
    <property type="entry name" value="PTPRCAP"/>
    <property type="match status" value="1"/>
</dbReference>
<dbReference type="AlphaFoldDB" id="A0A8B9DQ97"/>
<organism evidence="2 3">
    <name type="scientific">Anser cygnoides</name>
    <name type="common">Swan goose</name>
    <dbReference type="NCBI Taxonomy" id="8845"/>
    <lineage>
        <taxon>Eukaryota</taxon>
        <taxon>Metazoa</taxon>
        <taxon>Chordata</taxon>
        <taxon>Craniata</taxon>
        <taxon>Vertebrata</taxon>
        <taxon>Euteleostomi</taxon>
        <taxon>Archelosauria</taxon>
        <taxon>Archosauria</taxon>
        <taxon>Dinosauria</taxon>
        <taxon>Saurischia</taxon>
        <taxon>Theropoda</taxon>
        <taxon>Coelurosauria</taxon>
        <taxon>Aves</taxon>
        <taxon>Neognathae</taxon>
        <taxon>Galloanserae</taxon>
        <taxon>Anseriformes</taxon>
        <taxon>Anatidae</taxon>
        <taxon>Anserinae</taxon>
        <taxon>Anser</taxon>
    </lineage>
</organism>
<proteinExistence type="predicted"/>
<evidence type="ECO:0000313" key="2">
    <source>
        <dbReference type="Ensembl" id="ENSACDP00005010619.1"/>
    </source>
</evidence>
<feature type="region of interest" description="Disordered" evidence="1">
    <location>
        <begin position="153"/>
        <end position="240"/>
    </location>
</feature>
<protein>
    <submittedName>
        <fullName evidence="2">Protein tyrosine phosphatase receptor type C associated protein</fullName>
    </submittedName>
</protein>
<dbReference type="InterPro" id="IPR016553">
    <property type="entry name" value="PTPRCAP"/>
</dbReference>
<feature type="compositionally biased region" description="Basic and acidic residues" evidence="1">
    <location>
        <begin position="159"/>
        <end position="170"/>
    </location>
</feature>
<accession>A0A8B9DQ97</accession>
<reference evidence="2" key="1">
    <citation type="submission" date="2025-08" db="UniProtKB">
        <authorList>
            <consortium name="Ensembl"/>
        </authorList>
    </citation>
    <scope>IDENTIFICATION</scope>
</reference>
<dbReference type="PANTHER" id="PTHR15312:SF1">
    <property type="entry name" value="PROTEIN TYROSINE PHOSPHATASE RECEPTOR TYPE C-ASSOCIATED PROTEIN"/>
    <property type="match status" value="1"/>
</dbReference>
<dbReference type="Ensembl" id="ENSACDT00005012727.1">
    <property type="protein sequence ID" value="ENSACDP00005010619.1"/>
    <property type="gene ID" value="ENSACDG00005007737.1"/>
</dbReference>
<reference evidence="2" key="2">
    <citation type="submission" date="2025-09" db="UniProtKB">
        <authorList>
            <consortium name="Ensembl"/>
        </authorList>
    </citation>
    <scope>IDENTIFICATION</scope>
</reference>
<feature type="compositionally biased region" description="Acidic residues" evidence="1">
    <location>
        <begin position="171"/>
        <end position="180"/>
    </location>
</feature>
<evidence type="ECO:0000256" key="1">
    <source>
        <dbReference type="SAM" id="MobiDB-lite"/>
    </source>
</evidence>
<evidence type="ECO:0000313" key="3">
    <source>
        <dbReference type="Proteomes" id="UP000694521"/>
    </source>
</evidence>
<name>A0A8B9DQ97_ANSCY</name>
<feature type="compositionally biased region" description="Acidic residues" evidence="1">
    <location>
        <begin position="190"/>
        <end position="218"/>
    </location>
</feature>
<sequence length="266" mass="28323">MLQGWGLPGADWGCRGCLGLLRGQPGLLLQVLQLLPTAASRHGAPAPAPAPALLHGPAPRSPSVLTPALSLQAGARCPPAPPLLLVLAGLAAAGEPVGSRSDRVVGALLGLLLCLAVGLALAWRHLCHLSAGRYHPRPMGRRALALLRSRWHQLQGREGPAEAPRDRDEDTAPPDEEEELMPWAQHQRQEDEEVEDEEEKEEEKDDEEEEEEEEEEEAAAAPLEAEQSPPGVPQALGGSAEALLSDMHAFSGTATWGDARPHVTAL</sequence>
<dbReference type="PANTHER" id="PTHR15312">
    <property type="entry name" value="PROTEIN TYROSINE PHOSPHATASE RECEPTOR TYPE C-ASSOCIATED PROTEIN"/>
    <property type="match status" value="1"/>
</dbReference>